<dbReference type="EMBL" id="JAUEPU010000024">
    <property type="protein sequence ID" value="KAK0493648.1"/>
    <property type="molecule type" value="Genomic_DNA"/>
</dbReference>
<dbReference type="Gene3D" id="3.40.395.10">
    <property type="entry name" value="Adenoviral Proteinase, Chain A"/>
    <property type="match status" value="1"/>
</dbReference>
<dbReference type="GO" id="GO:0006508">
    <property type="term" value="P:proteolysis"/>
    <property type="evidence" value="ECO:0007669"/>
    <property type="project" value="UniProtKB-KW"/>
</dbReference>
<evidence type="ECO:0000256" key="1">
    <source>
        <dbReference type="ARBA" id="ARBA00005234"/>
    </source>
</evidence>
<organism evidence="6 7">
    <name type="scientific">Armillaria luteobubalina</name>
    <dbReference type="NCBI Taxonomy" id="153913"/>
    <lineage>
        <taxon>Eukaryota</taxon>
        <taxon>Fungi</taxon>
        <taxon>Dikarya</taxon>
        <taxon>Basidiomycota</taxon>
        <taxon>Agaricomycotina</taxon>
        <taxon>Agaricomycetes</taxon>
        <taxon>Agaricomycetidae</taxon>
        <taxon>Agaricales</taxon>
        <taxon>Marasmiineae</taxon>
        <taxon>Physalacriaceae</taxon>
        <taxon>Armillaria</taxon>
    </lineage>
</organism>
<evidence type="ECO:0000256" key="4">
    <source>
        <dbReference type="ARBA" id="ARBA00022807"/>
    </source>
</evidence>
<sequence length="110" mass="13153">DLRILIYPWLTKGGTDISNDNLDWLHGKHFLNDNLISVGLMLVRKWLARKNEGFMNNVYFFSSFWFPKLQKVSNTCFKRDYTNIQHWTSKIDIFAHKYLIVPIHKEYSLS</sequence>
<comment type="similarity">
    <text evidence="1">Belongs to the peptidase C48 family.</text>
</comment>
<keyword evidence="2" id="KW-0645">Protease</keyword>
<reference evidence="6" key="1">
    <citation type="submission" date="2023-06" db="EMBL/GenBank/DDBJ databases">
        <authorList>
            <consortium name="Lawrence Berkeley National Laboratory"/>
            <person name="Ahrendt S."/>
            <person name="Sahu N."/>
            <person name="Indic B."/>
            <person name="Wong-Bajracharya J."/>
            <person name="Merenyi Z."/>
            <person name="Ke H.-M."/>
            <person name="Monk M."/>
            <person name="Kocsube S."/>
            <person name="Drula E."/>
            <person name="Lipzen A."/>
            <person name="Balint B."/>
            <person name="Henrissat B."/>
            <person name="Andreopoulos B."/>
            <person name="Martin F.M."/>
            <person name="Harder C.B."/>
            <person name="Rigling D."/>
            <person name="Ford K.L."/>
            <person name="Foster G.D."/>
            <person name="Pangilinan J."/>
            <person name="Papanicolaou A."/>
            <person name="Barry K."/>
            <person name="LaButti K."/>
            <person name="Viragh M."/>
            <person name="Koriabine M."/>
            <person name="Yan M."/>
            <person name="Riley R."/>
            <person name="Champramary S."/>
            <person name="Plett K.L."/>
            <person name="Tsai I.J."/>
            <person name="Slot J."/>
            <person name="Sipos G."/>
            <person name="Plett J."/>
            <person name="Nagy L.G."/>
            <person name="Grigoriev I.V."/>
        </authorList>
    </citation>
    <scope>NUCLEOTIDE SEQUENCE</scope>
    <source>
        <strain evidence="6">HWK02</strain>
    </source>
</reference>
<dbReference type="GO" id="GO:0016926">
    <property type="term" value="P:protein desumoylation"/>
    <property type="evidence" value="ECO:0007669"/>
    <property type="project" value="UniProtKB-ARBA"/>
</dbReference>
<keyword evidence="7" id="KW-1185">Reference proteome</keyword>
<dbReference type="Pfam" id="PF02902">
    <property type="entry name" value="Peptidase_C48"/>
    <property type="match status" value="1"/>
</dbReference>
<gene>
    <name evidence="6" type="ORF">EDD18DRAFT_1078215</name>
</gene>
<dbReference type="Proteomes" id="UP001175228">
    <property type="component" value="Unassembled WGS sequence"/>
</dbReference>
<evidence type="ECO:0000256" key="3">
    <source>
        <dbReference type="ARBA" id="ARBA00022801"/>
    </source>
</evidence>
<protein>
    <recommendedName>
        <fullName evidence="5">Ubiquitin-like protease family profile domain-containing protein</fullName>
    </recommendedName>
</protein>
<evidence type="ECO:0000259" key="5">
    <source>
        <dbReference type="PROSITE" id="PS50600"/>
    </source>
</evidence>
<dbReference type="GO" id="GO:0008234">
    <property type="term" value="F:cysteine-type peptidase activity"/>
    <property type="evidence" value="ECO:0007669"/>
    <property type="project" value="UniProtKB-KW"/>
</dbReference>
<dbReference type="AlphaFoldDB" id="A0AA39UM17"/>
<evidence type="ECO:0000313" key="7">
    <source>
        <dbReference type="Proteomes" id="UP001175228"/>
    </source>
</evidence>
<keyword evidence="3" id="KW-0378">Hydrolase</keyword>
<name>A0AA39UM17_9AGAR</name>
<feature type="non-terminal residue" evidence="6">
    <location>
        <position position="1"/>
    </location>
</feature>
<dbReference type="GO" id="GO:0019783">
    <property type="term" value="F:ubiquitin-like protein peptidase activity"/>
    <property type="evidence" value="ECO:0007669"/>
    <property type="project" value="UniProtKB-ARBA"/>
</dbReference>
<dbReference type="InterPro" id="IPR003653">
    <property type="entry name" value="Peptidase_C48_C"/>
</dbReference>
<dbReference type="PROSITE" id="PS50600">
    <property type="entry name" value="ULP_PROTEASE"/>
    <property type="match status" value="1"/>
</dbReference>
<dbReference type="InterPro" id="IPR038765">
    <property type="entry name" value="Papain-like_cys_pep_sf"/>
</dbReference>
<comment type="caution">
    <text evidence="6">The sequence shown here is derived from an EMBL/GenBank/DDBJ whole genome shotgun (WGS) entry which is preliminary data.</text>
</comment>
<dbReference type="PANTHER" id="PTHR46915">
    <property type="entry name" value="UBIQUITIN-LIKE PROTEASE 4-RELATED"/>
    <property type="match status" value="1"/>
</dbReference>
<feature type="domain" description="Ubiquitin-like protease family profile" evidence="5">
    <location>
        <begin position="15"/>
        <end position="110"/>
    </location>
</feature>
<keyword evidence="4" id="KW-0788">Thiol protease</keyword>
<proteinExistence type="inferred from homology"/>
<evidence type="ECO:0000256" key="2">
    <source>
        <dbReference type="ARBA" id="ARBA00022670"/>
    </source>
</evidence>
<accession>A0AA39UM17</accession>
<dbReference type="PANTHER" id="PTHR46915:SF2">
    <property type="entry name" value="UBIQUITIN-LIKE PROTEASE 4"/>
    <property type="match status" value="1"/>
</dbReference>
<evidence type="ECO:0000313" key="6">
    <source>
        <dbReference type="EMBL" id="KAK0493648.1"/>
    </source>
</evidence>
<dbReference type="SUPFAM" id="SSF54001">
    <property type="entry name" value="Cysteine proteinases"/>
    <property type="match status" value="1"/>
</dbReference>